<feature type="region of interest" description="Disordered" evidence="1">
    <location>
        <begin position="12"/>
        <end position="72"/>
    </location>
</feature>
<reference evidence="2 3" key="1">
    <citation type="submission" date="2016-01" db="EMBL/GenBank/DDBJ databases">
        <title>Draft Genome Sequences of Seven Thermophilic Sporeformers Isolated from Foods.</title>
        <authorList>
            <person name="Berendsen E.M."/>
            <person name="Wells-Bennik M.H."/>
            <person name="Krawcyk A.O."/>
            <person name="De Jong A."/>
            <person name="Holsappel S."/>
            <person name="Eijlander R.T."/>
            <person name="Kuipers O.P."/>
        </authorList>
    </citation>
    <scope>NUCLEOTIDE SEQUENCE [LARGE SCALE GENOMIC DNA]</scope>
    <source>
        <strain evidence="2 3">B4135</strain>
    </source>
</reference>
<feature type="compositionally biased region" description="Basic residues" evidence="1">
    <location>
        <begin position="35"/>
        <end position="45"/>
    </location>
</feature>
<dbReference type="STRING" id="301148.B4135_0797"/>
<proteinExistence type="predicted"/>
<gene>
    <name evidence="2" type="ORF">B4135_0797</name>
</gene>
<evidence type="ECO:0000256" key="1">
    <source>
        <dbReference type="SAM" id="MobiDB-lite"/>
    </source>
</evidence>
<name>A0A150M5U0_9BACI</name>
<sequence length="85" mass="9704">MRIPGNFFIRTRPFRTKNGSGLMNPSKAEPNGKGIFKRSPHHASGRRPEAPIRSGGRKVRRPPDENRSLKSRDKNFLKNFTFSIV</sequence>
<protein>
    <submittedName>
        <fullName evidence="2">Uncharacterized protein</fullName>
    </submittedName>
</protein>
<accession>A0A150M5U0</accession>
<evidence type="ECO:0000313" key="2">
    <source>
        <dbReference type="EMBL" id="KYD19898.1"/>
    </source>
</evidence>
<dbReference type="EMBL" id="LQYT01000037">
    <property type="protein sequence ID" value="KYD19898.1"/>
    <property type="molecule type" value="Genomic_DNA"/>
</dbReference>
<dbReference type="AlphaFoldDB" id="A0A150M5U0"/>
<evidence type="ECO:0000313" key="3">
    <source>
        <dbReference type="Proteomes" id="UP000075683"/>
    </source>
</evidence>
<organism evidence="2 3">
    <name type="scientific">Caldibacillus debilis</name>
    <dbReference type="NCBI Taxonomy" id="301148"/>
    <lineage>
        <taxon>Bacteria</taxon>
        <taxon>Bacillati</taxon>
        <taxon>Bacillota</taxon>
        <taxon>Bacilli</taxon>
        <taxon>Bacillales</taxon>
        <taxon>Bacillaceae</taxon>
        <taxon>Caldibacillus</taxon>
    </lineage>
</organism>
<dbReference type="Proteomes" id="UP000075683">
    <property type="component" value="Unassembled WGS sequence"/>
</dbReference>
<feature type="compositionally biased region" description="Basic and acidic residues" evidence="1">
    <location>
        <begin position="61"/>
        <end position="72"/>
    </location>
</feature>
<comment type="caution">
    <text evidence="2">The sequence shown here is derived from an EMBL/GenBank/DDBJ whole genome shotgun (WGS) entry which is preliminary data.</text>
</comment>